<comment type="similarity">
    <text evidence="1">Belongs to the flavin-dependent halogenase family. Bacterial tryptophan halogenase subfamily.</text>
</comment>
<dbReference type="Pfam" id="PF13450">
    <property type="entry name" value="NAD_binding_8"/>
    <property type="match status" value="1"/>
</dbReference>
<evidence type="ECO:0000313" key="2">
    <source>
        <dbReference type="EMBL" id="SFN65515.1"/>
    </source>
</evidence>
<evidence type="ECO:0000313" key="3">
    <source>
        <dbReference type="Proteomes" id="UP000199614"/>
    </source>
</evidence>
<name>A0A1I5ASX1_PSUAM</name>
<dbReference type="OrthoDB" id="9790035at2"/>
<dbReference type="Proteomes" id="UP000199614">
    <property type="component" value="Unassembled WGS sequence"/>
</dbReference>
<dbReference type="Gene3D" id="3.50.50.60">
    <property type="entry name" value="FAD/NAD(P)-binding domain"/>
    <property type="match status" value="1"/>
</dbReference>
<keyword evidence="3" id="KW-1185">Reference proteome</keyword>
<reference evidence="2 3" key="1">
    <citation type="submission" date="2016-10" db="EMBL/GenBank/DDBJ databases">
        <authorList>
            <person name="de Groot N.N."/>
        </authorList>
    </citation>
    <scope>NUCLEOTIDE SEQUENCE [LARGE SCALE GENOMIC DNA]</scope>
    <source>
        <strain evidence="2 3">CGMCC 4.1877</strain>
    </source>
</reference>
<dbReference type="SUPFAM" id="SSF51905">
    <property type="entry name" value="FAD/NAD(P)-binding domain"/>
    <property type="match status" value="1"/>
</dbReference>
<accession>A0A1I5ASX1</accession>
<dbReference type="InterPro" id="IPR050816">
    <property type="entry name" value="Flavin-dep_Halogenase_NPB"/>
</dbReference>
<dbReference type="RefSeq" id="WP_093345266.1">
    <property type="nucleotide sequence ID" value="NZ_FOUY01000018.1"/>
</dbReference>
<dbReference type="PRINTS" id="PR00420">
    <property type="entry name" value="RNGMNOXGNASE"/>
</dbReference>
<gene>
    <name evidence="2" type="ORF">SAMN05216207_1018122</name>
</gene>
<dbReference type="EMBL" id="FOUY01000018">
    <property type="protein sequence ID" value="SFN65515.1"/>
    <property type="molecule type" value="Genomic_DNA"/>
</dbReference>
<dbReference type="InterPro" id="IPR036188">
    <property type="entry name" value="FAD/NAD-bd_sf"/>
</dbReference>
<dbReference type="PANTHER" id="PTHR43747">
    <property type="entry name" value="FAD-BINDING PROTEIN"/>
    <property type="match status" value="1"/>
</dbReference>
<proteinExistence type="inferred from homology"/>
<organism evidence="2 3">
    <name type="scientific">Pseudonocardia ammonioxydans</name>
    <dbReference type="NCBI Taxonomy" id="260086"/>
    <lineage>
        <taxon>Bacteria</taxon>
        <taxon>Bacillati</taxon>
        <taxon>Actinomycetota</taxon>
        <taxon>Actinomycetes</taxon>
        <taxon>Pseudonocardiales</taxon>
        <taxon>Pseudonocardiaceae</taxon>
        <taxon>Pseudonocardia</taxon>
    </lineage>
</organism>
<protein>
    <submittedName>
        <fullName evidence="2">Dehydrogenase (Flavoprotein)</fullName>
    </submittedName>
</protein>
<dbReference type="AlphaFoldDB" id="A0A1I5ASX1"/>
<evidence type="ECO:0000256" key="1">
    <source>
        <dbReference type="ARBA" id="ARBA00038396"/>
    </source>
</evidence>
<dbReference type="STRING" id="260086.SAMN05216207_1018122"/>
<sequence length="468" mass="50079">MADIVVMGAGICGSASATLLAEDGHDVVVLERDRAGLPPSGPEAWRGWSRHGVAQFRGPHWLHPGGRAVLDSHLPQVKNALAAEGALTYNMLGPLPPPIAGSGPQPGDERFTTLTARRPVLEQAVAGVAEKVADVRRGVAVAELLTGPSDIAGVPHVAGVRTATGERITADLVVDATGRRSVLPGRLDAIGARPVIEEAESSGFFYYSRYFHEPGGPPPARAGLVSPLGTISLLYLPADNQTWSVTVHMSSRDTAMREVRRTDVWTNLVSSCPLHAHLLEGEPITDVLANSGTVDRYRRFVVDGLPVATGIVAVGDAWACTNPSSGRGMTLGLRHAVRLRDAVRAASGAPGRLVEMFDATTEAELVPWYRATLSVDRDRQAEIDALIDGRPVPPPGDETASRWRDLAVAMAYDPDLFRGFLDTIAVLDLPETVLDRPGLFDRVRTIARSEPRLQLPGPTREELLELVA</sequence>
<dbReference type="PANTHER" id="PTHR43747:SF1">
    <property type="entry name" value="SLR1998 PROTEIN"/>
    <property type="match status" value="1"/>
</dbReference>